<sequence length="114" mass="12593">MARGNDSQVKVHYQGKDEDFIIFVDDVEAVKKWKEDSSIPLAQVVSGFKVFVTDKHGTQGILNTAANSTLENEFGTHNEDEVMKQILQKGSISHSENSERQGDTNMTKGGTIAH</sequence>
<dbReference type="AlphaFoldDB" id="A0A6A6A9Q0"/>
<dbReference type="InterPro" id="IPR039100">
    <property type="entry name" value="Sdo1/SBDS-like"/>
</dbReference>
<dbReference type="Pfam" id="PF01172">
    <property type="entry name" value="SBDS_N"/>
    <property type="match status" value="1"/>
</dbReference>
<organism evidence="3 4">
    <name type="scientific">Dothidotthia symphoricarpi CBS 119687</name>
    <dbReference type="NCBI Taxonomy" id="1392245"/>
    <lineage>
        <taxon>Eukaryota</taxon>
        <taxon>Fungi</taxon>
        <taxon>Dikarya</taxon>
        <taxon>Ascomycota</taxon>
        <taxon>Pezizomycotina</taxon>
        <taxon>Dothideomycetes</taxon>
        <taxon>Pleosporomycetidae</taxon>
        <taxon>Pleosporales</taxon>
        <taxon>Dothidotthiaceae</taxon>
        <taxon>Dothidotthia</taxon>
    </lineage>
</organism>
<dbReference type="Proteomes" id="UP000799771">
    <property type="component" value="Unassembled WGS sequence"/>
</dbReference>
<dbReference type="InterPro" id="IPR019783">
    <property type="entry name" value="SDO1/SBDS_N"/>
</dbReference>
<evidence type="ECO:0000256" key="1">
    <source>
        <dbReference type="SAM" id="MobiDB-lite"/>
    </source>
</evidence>
<dbReference type="Gene3D" id="3.30.1250.10">
    <property type="entry name" value="Ribosome maturation protein SBDS, N-terminal domain"/>
    <property type="match status" value="1"/>
</dbReference>
<evidence type="ECO:0000259" key="2">
    <source>
        <dbReference type="Pfam" id="PF01172"/>
    </source>
</evidence>
<dbReference type="InterPro" id="IPR036786">
    <property type="entry name" value="Ribosome_mat_SBDS_N_sf"/>
</dbReference>
<name>A0A6A6A9Q0_9PLEO</name>
<dbReference type="PANTHER" id="PTHR10927">
    <property type="entry name" value="RIBOSOME MATURATION PROTEIN SBDS"/>
    <property type="match status" value="1"/>
</dbReference>
<protein>
    <submittedName>
        <fullName evidence="3">DUF1960-domain-containing protein</fullName>
    </submittedName>
</protein>
<dbReference type="OrthoDB" id="2567806at2759"/>
<gene>
    <name evidence="3" type="ORF">P153DRAFT_367835</name>
</gene>
<feature type="domain" description="Ribosome maturation protein SDO1/SBDS N-terminal" evidence="2">
    <location>
        <begin position="8"/>
        <end position="100"/>
    </location>
</feature>
<dbReference type="RefSeq" id="XP_033522294.1">
    <property type="nucleotide sequence ID" value="XM_033668369.1"/>
</dbReference>
<evidence type="ECO:0000313" key="4">
    <source>
        <dbReference type="Proteomes" id="UP000799771"/>
    </source>
</evidence>
<dbReference type="PANTHER" id="PTHR10927:SF2">
    <property type="entry name" value="RESTRICTION OF TELOMERE CAPPING PROTEIN 3"/>
    <property type="match status" value="1"/>
</dbReference>
<dbReference type="SUPFAM" id="SSF89895">
    <property type="entry name" value="FYSH domain"/>
    <property type="match status" value="1"/>
</dbReference>
<evidence type="ECO:0000313" key="3">
    <source>
        <dbReference type="EMBL" id="KAF2127905.1"/>
    </source>
</evidence>
<dbReference type="EMBL" id="ML977509">
    <property type="protein sequence ID" value="KAF2127905.1"/>
    <property type="molecule type" value="Genomic_DNA"/>
</dbReference>
<feature type="region of interest" description="Disordered" evidence="1">
    <location>
        <begin position="90"/>
        <end position="114"/>
    </location>
</feature>
<dbReference type="GeneID" id="54408801"/>
<proteinExistence type="predicted"/>
<reference evidence="3" key="1">
    <citation type="journal article" date="2020" name="Stud. Mycol.">
        <title>101 Dothideomycetes genomes: a test case for predicting lifestyles and emergence of pathogens.</title>
        <authorList>
            <person name="Haridas S."/>
            <person name="Albert R."/>
            <person name="Binder M."/>
            <person name="Bloem J."/>
            <person name="Labutti K."/>
            <person name="Salamov A."/>
            <person name="Andreopoulos B."/>
            <person name="Baker S."/>
            <person name="Barry K."/>
            <person name="Bills G."/>
            <person name="Bluhm B."/>
            <person name="Cannon C."/>
            <person name="Castanera R."/>
            <person name="Culley D."/>
            <person name="Daum C."/>
            <person name="Ezra D."/>
            <person name="Gonzalez J."/>
            <person name="Henrissat B."/>
            <person name="Kuo A."/>
            <person name="Liang C."/>
            <person name="Lipzen A."/>
            <person name="Lutzoni F."/>
            <person name="Magnuson J."/>
            <person name="Mondo S."/>
            <person name="Nolan M."/>
            <person name="Ohm R."/>
            <person name="Pangilinan J."/>
            <person name="Park H.-J."/>
            <person name="Ramirez L."/>
            <person name="Alfaro M."/>
            <person name="Sun H."/>
            <person name="Tritt A."/>
            <person name="Yoshinaga Y."/>
            <person name="Zwiers L.-H."/>
            <person name="Turgeon B."/>
            <person name="Goodwin S."/>
            <person name="Spatafora J."/>
            <person name="Crous P."/>
            <person name="Grigoriev I."/>
        </authorList>
    </citation>
    <scope>NUCLEOTIDE SEQUENCE</scope>
    <source>
        <strain evidence="3">CBS 119687</strain>
    </source>
</reference>
<accession>A0A6A6A9Q0</accession>
<keyword evidence="4" id="KW-1185">Reference proteome</keyword>